<keyword evidence="2" id="KW-0449">Lipoprotein</keyword>
<evidence type="ECO:0000256" key="1">
    <source>
        <dbReference type="ARBA" id="ARBA00007613"/>
    </source>
</evidence>
<dbReference type="Pfam" id="PF02321">
    <property type="entry name" value="OEP"/>
    <property type="match status" value="2"/>
</dbReference>
<dbReference type="RefSeq" id="WP_128196492.1">
    <property type="nucleotide sequence ID" value="NZ_SACT01000001.1"/>
</dbReference>
<dbReference type="NCBIfam" id="TIGR01845">
    <property type="entry name" value="outer_NodT"/>
    <property type="match status" value="1"/>
</dbReference>
<reference evidence="4 5" key="1">
    <citation type="submission" date="2019-01" db="EMBL/GenBank/DDBJ databases">
        <authorList>
            <person name="Chen W.-M."/>
        </authorList>
    </citation>
    <scope>NUCLEOTIDE SEQUENCE [LARGE SCALE GENOMIC DNA]</scope>
    <source>
        <strain evidence="4 5">ICH-3</strain>
    </source>
</reference>
<feature type="region of interest" description="Disordered" evidence="3">
    <location>
        <begin position="468"/>
        <end position="496"/>
    </location>
</feature>
<dbReference type="GO" id="GO:0015562">
    <property type="term" value="F:efflux transmembrane transporter activity"/>
    <property type="evidence" value="ECO:0007669"/>
    <property type="project" value="InterPro"/>
</dbReference>
<protein>
    <submittedName>
        <fullName evidence="4">Efflux transporter outer membrane subunit</fullName>
    </submittedName>
</protein>
<comment type="similarity">
    <text evidence="1 2">Belongs to the outer membrane factor (OMF) (TC 1.B.17) family.</text>
</comment>
<keyword evidence="2" id="KW-0472">Membrane</keyword>
<comment type="caution">
    <text evidence="4">The sequence shown here is derived from an EMBL/GenBank/DDBJ whole genome shotgun (WGS) entry which is preliminary data.</text>
</comment>
<evidence type="ECO:0000256" key="3">
    <source>
        <dbReference type="SAM" id="MobiDB-lite"/>
    </source>
</evidence>
<comment type="subcellular location">
    <subcellularLocation>
        <location evidence="2">Cell membrane</location>
        <topology evidence="2">Lipid-anchor</topology>
    </subcellularLocation>
</comment>
<dbReference type="Gene3D" id="1.20.1600.10">
    <property type="entry name" value="Outer membrane efflux proteins (OEP)"/>
    <property type="match status" value="1"/>
</dbReference>
<name>A0A437K237_9BURK</name>
<keyword evidence="2" id="KW-0812">Transmembrane</keyword>
<evidence type="ECO:0000313" key="5">
    <source>
        <dbReference type="Proteomes" id="UP000288178"/>
    </source>
</evidence>
<dbReference type="SUPFAM" id="SSF56954">
    <property type="entry name" value="Outer membrane efflux proteins (OEP)"/>
    <property type="match status" value="1"/>
</dbReference>
<feature type="chain" id="PRO_5018815574" evidence="2">
    <location>
        <begin position="22"/>
        <end position="496"/>
    </location>
</feature>
<dbReference type="OrthoDB" id="9770517at2"/>
<proteinExistence type="inferred from homology"/>
<gene>
    <name evidence="4" type="ORF">ENE75_05820</name>
</gene>
<dbReference type="AlphaFoldDB" id="A0A437K237"/>
<keyword evidence="2" id="KW-1134">Transmembrane beta strand</keyword>
<dbReference type="GO" id="GO:0005886">
    <property type="term" value="C:plasma membrane"/>
    <property type="evidence" value="ECO:0007669"/>
    <property type="project" value="UniProtKB-SubCell"/>
</dbReference>
<sequence>MRHGGSPRLGLAVATLALALAACTTGPDYQRPDVPLPAAWRGNAGDDAGLVNARWWQGFGDPALEALIDEAIDANQDLAVAAARIEQYAARLGASESARYPTVGYAIGGTRELRSQERPNGLRPGQSPTLSNFELGGNVSWELDLWGRVRRSNEAARAELLASQEARRGVMLTVVADVAAGYLKLLEIDQRLALVEDKLALRRKALALMDEKRKGGSATRLDVARLQSAVEEQAAALPEIRREMAVAEHTLAQLLGRPPGAIVRRSIDALTLPSLPAGVPADVLVRRPDVAAAEQALVAANARIGVAKTAYFPTLSLLGAIGLAADDLQWLFAETARTASLGAALAGTVFDGGRTAANVRESEAVRAEAQAQFVKLVQTALLEVENALATRVLADEREAVGDRRVRALADVRDLTRARLEGGQAQRIELFNAEIDLRDAEIARLEYRRDRLLAMVGVYKAMGGGWMREEEQRRDAATPERQARALVPADSTEQAPK</sequence>
<accession>A0A437K237</accession>
<dbReference type="Gene3D" id="2.20.200.10">
    <property type="entry name" value="Outer membrane efflux proteins (OEP)"/>
    <property type="match status" value="1"/>
</dbReference>
<keyword evidence="5" id="KW-1185">Reference proteome</keyword>
<organism evidence="4 5">
    <name type="scientific">Rubrivivax albus</name>
    <dbReference type="NCBI Taxonomy" id="2499835"/>
    <lineage>
        <taxon>Bacteria</taxon>
        <taxon>Pseudomonadati</taxon>
        <taxon>Pseudomonadota</taxon>
        <taxon>Betaproteobacteria</taxon>
        <taxon>Burkholderiales</taxon>
        <taxon>Sphaerotilaceae</taxon>
        <taxon>Rubrivivax</taxon>
    </lineage>
</organism>
<feature type="signal peptide" evidence="2">
    <location>
        <begin position="1"/>
        <end position="21"/>
    </location>
</feature>
<dbReference type="EMBL" id="SACT01000001">
    <property type="protein sequence ID" value="RVT54361.1"/>
    <property type="molecule type" value="Genomic_DNA"/>
</dbReference>
<evidence type="ECO:0000313" key="4">
    <source>
        <dbReference type="EMBL" id="RVT54361.1"/>
    </source>
</evidence>
<dbReference type="Proteomes" id="UP000288178">
    <property type="component" value="Unassembled WGS sequence"/>
</dbReference>
<dbReference type="PROSITE" id="PS51257">
    <property type="entry name" value="PROKAR_LIPOPROTEIN"/>
    <property type="match status" value="1"/>
</dbReference>
<evidence type="ECO:0000256" key="2">
    <source>
        <dbReference type="RuleBase" id="RU362097"/>
    </source>
</evidence>
<dbReference type="InterPro" id="IPR003423">
    <property type="entry name" value="OMP_efflux"/>
</dbReference>
<keyword evidence="2" id="KW-0732">Signal</keyword>
<dbReference type="InterPro" id="IPR010131">
    <property type="entry name" value="MdtP/NodT-like"/>
</dbReference>
<keyword evidence="2" id="KW-0564">Palmitate</keyword>
<dbReference type="PANTHER" id="PTHR30203:SF33">
    <property type="entry name" value="BLR4455 PROTEIN"/>
    <property type="match status" value="1"/>
</dbReference>
<feature type="compositionally biased region" description="Basic and acidic residues" evidence="3">
    <location>
        <begin position="468"/>
        <end position="482"/>
    </location>
</feature>
<dbReference type="PANTHER" id="PTHR30203">
    <property type="entry name" value="OUTER MEMBRANE CATION EFFLUX PROTEIN"/>
    <property type="match status" value="1"/>
</dbReference>